<protein>
    <submittedName>
        <fullName evidence="2">Uncharacterized protein</fullName>
    </submittedName>
</protein>
<gene>
    <name evidence="2" type="ORF">HDK90DRAFT_466478</name>
</gene>
<sequence length="266" mass="28819">MTTVPFPSRACLRAPHHSIHLLLHQPQKLKLAHAQNPNRTGKSERAKKGEFRRRLYIPLAATAAATTTTTAIWNSNWHRRMSTGGWRPTGVGKLQGRVGRQAGRQVGSMRIYLSLSSVQDVSNSGIGCIWVEEVGFVTESTLFPWPIPDNSMQTPNWDVRVTGEADRSVHLGRKGMGVVRRALRTRGGAMSSPSATGEKLQRHAFDTRQEIAVCTELPTVHGMASKHITCRVMAGAQDKTGLSAAALACNMHGPGSCRASPAGCVP</sequence>
<evidence type="ECO:0000313" key="2">
    <source>
        <dbReference type="EMBL" id="KAK8233432.1"/>
    </source>
</evidence>
<reference evidence="2 3" key="1">
    <citation type="submission" date="2024-04" db="EMBL/GenBank/DDBJ databases">
        <title>Phyllosticta paracitricarpa is synonymous to the EU quarantine fungus P. citricarpa based on phylogenomic analyses.</title>
        <authorList>
            <consortium name="Lawrence Berkeley National Laboratory"/>
            <person name="Van Ingen-Buijs V.A."/>
            <person name="Van Westerhoven A.C."/>
            <person name="Haridas S."/>
            <person name="Skiadas P."/>
            <person name="Martin F."/>
            <person name="Groenewald J.Z."/>
            <person name="Crous P.W."/>
            <person name="Seidl M.F."/>
        </authorList>
    </citation>
    <scope>NUCLEOTIDE SEQUENCE [LARGE SCALE GENOMIC DNA]</scope>
    <source>
        <strain evidence="2 3">CBS 123374</strain>
    </source>
</reference>
<dbReference type="EMBL" id="JBBWRZ010000006">
    <property type="protein sequence ID" value="KAK8233432.1"/>
    <property type="molecule type" value="Genomic_DNA"/>
</dbReference>
<keyword evidence="1" id="KW-0812">Transmembrane</keyword>
<proteinExistence type="predicted"/>
<evidence type="ECO:0000313" key="3">
    <source>
        <dbReference type="Proteomes" id="UP001492380"/>
    </source>
</evidence>
<organism evidence="2 3">
    <name type="scientific">Phyllosticta capitalensis</name>
    <dbReference type="NCBI Taxonomy" id="121624"/>
    <lineage>
        <taxon>Eukaryota</taxon>
        <taxon>Fungi</taxon>
        <taxon>Dikarya</taxon>
        <taxon>Ascomycota</taxon>
        <taxon>Pezizomycotina</taxon>
        <taxon>Dothideomycetes</taxon>
        <taxon>Dothideomycetes incertae sedis</taxon>
        <taxon>Botryosphaeriales</taxon>
        <taxon>Phyllostictaceae</taxon>
        <taxon>Phyllosticta</taxon>
    </lineage>
</organism>
<name>A0ABR1YLQ5_9PEZI</name>
<keyword evidence="3" id="KW-1185">Reference proteome</keyword>
<feature type="transmembrane region" description="Helical" evidence="1">
    <location>
        <begin position="55"/>
        <end position="73"/>
    </location>
</feature>
<accession>A0ABR1YLQ5</accession>
<keyword evidence="1" id="KW-0472">Membrane</keyword>
<comment type="caution">
    <text evidence="2">The sequence shown here is derived from an EMBL/GenBank/DDBJ whole genome shotgun (WGS) entry which is preliminary data.</text>
</comment>
<dbReference type="Proteomes" id="UP001492380">
    <property type="component" value="Unassembled WGS sequence"/>
</dbReference>
<keyword evidence="1" id="KW-1133">Transmembrane helix</keyword>
<evidence type="ECO:0000256" key="1">
    <source>
        <dbReference type="SAM" id="Phobius"/>
    </source>
</evidence>